<name>A0A0R0E0D6_9GAMM</name>
<dbReference type="STRING" id="659018.ABB34_03075"/>
<dbReference type="AlphaFoldDB" id="A0A0R0E0D6"/>
<protein>
    <submittedName>
        <fullName evidence="1">Uncharacterized protein</fullName>
    </submittedName>
</protein>
<sequence length="64" mass="6992">MQVQVLPCFFITFLALEASEKRRKANRRTHGAMPCVAVFFHPDYTVGSGIGPDLLTLGQAEPAS</sequence>
<accession>A0A0R0E0D6</accession>
<dbReference type="Proteomes" id="UP000050940">
    <property type="component" value="Unassembled WGS sequence"/>
</dbReference>
<evidence type="ECO:0000313" key="1">
    <source>
        <dbReference type="EMBL" id="KRG87853.1"/>
    </source>
</evidence>
<evidence type="ECO:0000313" key="2">
    <source>
        <dbReference type="Proteomes" id="UP000050940"/>
    </source>
</evidence>
<dbReference type="PATRIC" id="fig|659018.3.peg.484"/>
<organism evidence="1 2">
    <name type="scientific">Stenotrophomonas daejeonensis</name>
    <dbReference type="NCBI Taxonomy" id="659018"/>
    <lineage>
        <taxon>Bacteria</taxon>
        <taxon>Pseudomonadati</taxon>
        <taxon>Pseudomonadota</taxon>
        <taxon>Gammaproteobacteria</taxon>
        <taxon>Lysobacterales</taxon>
        <taxon>Lysobacteraceae</taxon>
        <taxon>Stenotrophomonas</taxon>
    </lineage>
</organism>
<proteinExistence type="predicted"/>
<dbReference type="EMBL" id="LDJP01000013">
    <property type="protein sequence ID" value="KRG87853.1"/>
    <property type="molecule type" value="Genomic_DNA"/>
</dbReference>
<reference evidence="1 2" key="1">
    <citation type="submission" date="2015-05" db="EMBL/GenBank/DDBJ databases">
        <title>Genome sequencing and analysis of members of genus Stenotrophomonas.</title>
        <authorList>
            <person name="Patil P.P."/>
            <person name="Midha S."/>
            <person name="Patil P.B."/>
        </authorList>
    </citation>
    <scope>NUCLEOTIDE SEQUENCE [LARGE SCALE GENOMIC DNA]</scope>
    <source>
        <strain evidence="1 2">JCM 16244</strain>
    </source>
</reference>
<gene>
    <name evidence="1" type="ORF">ABB34_03075</name>
</gene>
<keyword evidence="2" id="KW-1185">Reference proteome</keyword>
<comment type="caution">
    <text evidence="1">The sequence shown here is derived from an EMBL/GenBank/DDBJ whole genome shotgun (WGS) entry which is preliminary data.</text>
</comment>